<gene>
    <name evidence="1" type="ORF">ERS852511_04415</name>
</gene>
<dbReference type="Proteomes" id="UP000095576">
    <property type="component" value="Unassembled WGS sequence"/>
</dbReference>
<protein>
    <submittedName>
        <fullName evidence="1">Uncharacterized protein</fullName>
    </submittedName>
</protein>
<dbReference type="RefSeq" id="WP_055300955.1">
    <property type="nucleotide sequence ID" value="NZ_CAXSVM010000098.1"/>
</dbReference>
<evidence type="ECO:0000313" key="1">
    <source>
        <dbReference type="EMBL" id="CUQ12411.1"/>
    </source>
</evidence>
<dbReference type="AlphaFoldDB" id="A0A174TVG3"/>
<accession>A0A174TVG3</accession>
<sequence>MKNLFYSLAVLLFISSCSKTDNSIFPDDMDDDEGNNNVENIIPLKLEIEETQKNIFEHAVFKLFPDKNFMLFPLMDVYDSITWKVSNIDGRMKVLEQTDHSGRFTQQWSHHFYLPGKYQTYISGYKNNKIAYSDTTEIEIINTKDFLRYNWKDIHGSIGHSTGYVDALCEEYSFATFENIHEGMPSVTVYLRDEKKDNKPAFLEKSKKVFIDYINSLYSTLPDYNETDNTLLEKYDNLFTYKNEQAYPICIWITPKSKIALIKDEFYNEYQLYAEPTEY</sequence>
<proteinExistence type="predicted"/>
<dbReference type="PROSITE" id="PS51257">
    <property type="entry name" value="PROKAR_LIPOPROTEIN"/>
    <property type="match status" value="1"/>
</dbReference>
<evidence type="ECO:0000313" key="2">
    <source>
        <dbReference type="Proteomes" id="UP000095576"/>
    </source>
</evidence>
<organism evidence="1 2">
    <name type="scientific">Bacteroides thetaiotaomicron</name>
    <dbReference type="NCBI Taxonomy" id="818"/>
    <lineage>
        <taxon>Bacteria</taxon>
        <taxon>Pseudomonadati</taxon>
        <taxon>Bacteroidota</taxon>
        <taxon>Bacteroidia</taxon>
        <taxon>Bacteroidales</taxon>
        <taxon>Bacteroidaceae</taxon>
        <taxon>Bacteroides</taxon>
    </lineage>
</organism>
<reference evidence="1 2" key="1">
    <citation type="submission" date="2015-09" db="EMBL/GenBank/DDBJ databases">
        <authorList>
            <consortium name="Pathogen Informatics"/>
        </authorList>
    </citation>
    <scope>NUCLEOTIDE SEQUENCE [LARGE SCALE GENOMIC DNA]</scope>
    <source>
        <strain evidence="1 2">2789STDY5834899</strain>
    </source>
</reference>
<dbReference type="EMBL" id="CZAP01000024">
    <property type="protein sequence ID" value="CUQ12411.1"/>
    <property type="molecule type" value="Genomic_DNA"/>
</dbReference>
<name>A0A174TVG3_BACT4</name>